<dbReference type="PANTHER" id="PTHR42792:SF2">
    <property type="entry name" value="FLAGELLIN"/>
    <property type="match status" value="1"/>
</dbReference>
<dbReference type="RefSeq" id="WP_275631996.1">
    <property type="nucleotide sequence ID" value="NZ_JARGYD010000002.1"/>
</dbReference>
<dbReference type="Gene3D" id="1.20.1330.10">
    <property type="entry name" value="f41 fragment of flagellin, N-terminal domain"/>
    <property type="match status" value="1"/>
</dbReference>
<proteinExistence type="inferred from homology"/>
<comment type="similarity">
    <text evidence="1 3">Belongs to the bacterial flagellin family.</text>
</comment>
<dbReference type="InterPro" id="IPR001029">
    <property type="entry name" value="Flagellin_N"/>
</dbReference>
<dbReference type="InterPro" id="IPR046358">
    <property type="entry name" value="Flagellin_C"/>
</dbReference>
<keyword evidence="2 3" id="KW-0975">Bacterial flagellum</keyword>
<evidence type="ECO:0000313" key="7">
    <source>
        <dbReference type="Proteomes" id="UP001595632"/>
    </source>
</evidence>
<accession>A0ABV7GJJ9</accession>
<keyword evidence="7" id="KW-1185">Reference proteome</keyword>
<protein>
    <recommendedName>
        <fullName evidence="3">Flagellin</fullName>
    </recommendedName>
</protein>
<evidence type="ECO:0000256" key="3">
    <source>
        <dbReference type="RuleBase" id="RU362073"/>
    </source>
</evidence>
<comment type="subcellular location">
    <subcellularLocation>
        <location evidence="3">Secreted</location>
    </subcellularLocation>
    <subcellularLocation>
        <location evidence="3">Bacterial flagellum</location>
    </subcellularLocation>
</comment>
<comment type="caution">
    <text evidence="6">The sequence shown here is derived from an EMBL/GenBank/DDBJ whole genome shotgun (WGS) entry which is preliminary data.</text>
</comment>
<reference evidence="7" key="1">
    <citation type="journal article" date="2019" name="Int. J. Syst. Evol. Microbiol.">
        <title>The Global Catalogue of Microorganisms (GCM) 10K type strain sequencing project: providing services to taxonomists for standard genome sequencing and annotation.</title>
        <authorList>
            <consortium name="The Broad Institute Genomics Platform"/>
            <consortium name="The Broad Institute Genome Sequencing Center for Infectious Disease"/>
            <person name="Wu L."/>
            <person name="Ma J."/>
        </authorList>
    </citation>
    <scope>NUCLEOTIDE SEQUENCE [LARGE SCALE GENOMIC DNA]</scope>
    <source>
        <strain evidence="7">KCTC 52366</strain>
    </source>
</reference>
<organism evidence="6 7">
    <name type="scientific">Psychromarinibacter halotolerans</name>
    <dbReference type="NCBI Taxonomy" id="1775175"/>
    <lineage>
        <taxon>Bacteria</taxon>
        <taxon>Pseudomonadati</taxon>
        <taxon>Pseudomonadota</taxon>
        <taxon>Alphaproteobacteria</taxon>
        <taxon>Rhodobacterales</taxon>
        <taxon>Paracoccaceae</taxon>
        <taxon>Psychromarinibacter</taxon>
    </lineage>
</organism>
<keyword evidence="6" id="KW-0282">Flagellum</keyword>
<keyword evidence="3" id="KW-0964">Secreted</keyword>
<dbReference type="InterPro" id="IPR001492">
    <property type="entry name" value="Flagellin"/>
</dbReference>
<dbReference type="Pfam" id="PF00669">
    <property type="entry name" value="Flagellin_N"/>
    <property type="match status" value="1"/>
</dbReference>
<dbReference type="Proteomes" id="UP001595632">
    <property type="component" value="Unassembled WGS sequence"/>
</dbReference>
<dbReference type="Pfam" id="PF00700">
    <property type="entry name" value="Flagellin_C"/>
    <property type="match status" value="1"/>
</dbReference>
<keyword evidence="6" id="KW-0969">Cilium</keyword>
<evidence type="ECO:0000256" key="1">
    <source>
        <dbReference type="ARBA" id="ARBA00005709"/>
    </source>
</evidence>
<evidence type="ECO:0000259" key="5">
    <source>
        <dbReference type="Pfam" id="PF00700"/>
    </source>
</evidence>
<feature type="domain" description="Flagellin C-terminal" evidence="5">
    <location>
        <begin position="228"/>
        <end position="312"/>
    </location>
</feature>
<evidence type="ECO:0000313" key="6">
    <source>
        <dbReference type="EMBL" id="MFC3141753.1"/>
    </source>
</evidence>
<dbReference type="PANTHER" id="PTHR42792">
    <property type="entry name" value="FLAGELLIN"/>
    <property type="match status" value="1"/>
</dbReference>
<dbReference type="EMBL" id="JBHRTB010000010">
    <property type="protein sequence ID" value="MFC3141753.1"/>
    <property type="molecule type" value="Genomic_DNA"/>
</dbReference>
<name>A0ABV7GJJ9_9RHOB</name>
<dbReference type="SUPFAM" id="SSF64518">
    <property type="entry name" value="Phase 1 flagellin"/>
    <property type="match status" value="1"/>
</dbReference>
<comment type="function">
    <text evidence="3">Flagellin is the subunit protein which polymerizes to form the filaments of bacterial flagella.</text>
</comment>
<sequence length="313" mass="32332">MTSIITNTSAMNALQALRSVNNNLATTQDRISTGLKVGSAKDNAAYFQISETMKGDSSSYASINEGLTLTKNSVATARLGAETIQDLAQQFIDKVAFAQGATGGQGEIENDLNELVKQMETTLSQSTFNGDDMLGAGSYAAGSVAGSAIDGATGALTRGVNGDATVGVDRNVVTGITRAGGTFATTDIVVKTHDMAELVSDFKAIATGFATNAEVVATGEAFLAGALASVETVLTDVTDVATQLGQAESSIEGQQEFLNQMVDNIDSGVSSMIDADMEEEAARLQALQTQQQLATQSLAIANRGPSSVMSLFQ</sequence>
<gene>
    <name evidence="6" type="ORF">ACFOGP_03485</name>
</gene>
<keyword evidence="6" id="KW-0966">Cell projection</keyword>
<feature type="domain" description="Flagellin N-terminal" evidence="4">
    <location>
        <begin position="4"/>
        <end position="134"/>
    </location>
</feature>
<evidence type="ECO:0000259" key="4">
    <source>
        <dbReference type="Pfam" id="PF00669"/>
    </source>
</evidence>
<evidence type="ECO:0000256" key="2">
    <source>
        <dbReference type="ARBA" id="ARBA00023143"/>
    </source>
</evidence>